<evidence type="ECO:0000256" key="3">
    <source>
        <dbReference type="ARBA" id="ARBA00022452"/>
    </source>
</evidence>
<evidence type="ECO:0000256" key="5">
    <source>
        <dbReference type="ARBA" id="ARBA00023077"/>
    </source>
</evidence>
<sequence length="947" mass="100686">MKTWYICASAASAALACALAQPSLAQSGAPAAPTTDAAGAEASPNADIIVTGSRIRHNALDQPSPITFVDKADIDRTGLSSIADVLQRLPSAGGGLNSKNNSSGNLGNPQDGGGVGAGTSEINLRYLGSKRTLVMVDSMRFVNASSASGVPGSVDLNSIPQAAIERVEVLQDGASSIYGSDAISGVVNIITKTKQRGLEVSLQHGLFKEGDGFTRNYDVSYGFGIPSAGTEVVFGGSYTQQKPVFRADRKFALFSHPFITSCDSSCSSATPLGRFIVGDSDLTLTGPVEGRPSLTDFKDFTNADRYNTAPLNYLLTPYKRYAAFATVTQPLGDHIKFSSKFFFNRRQSANQAAPLPLFIGPDSGNGNLLDTITIDGSNPYNPFGTLYAGDDTHAANYSFVARRLVENGPRHYSQTVDTYYGSATLSGDFQFLGHEWNWDVNGLYGKTNARQTFTGNVNAAHVQQALGPIANCTDPCVPLDLFGGAGTITPAMLNWIAFTEHDRSMQKIWDGTANITGGLFDLPAGTVSVALGYEHRKLTGSFTPDPIIQAGLGADIPAQATAGGYNVDEVYGELSVPLLKDKPFFKLLNASFAARYSDYSTSGSKVTLKGGGNWKPTEDLMIRGTYAQGFRAPAIGELFGSLSRFDAPVNDPCNNLNSPGFNATVRQNCIANGAPSTGAYEQQGAQLPVLTGGNEALKPETSRSWVGGAVYSASWARDWARTLTLEASYFNIRIKDAIGAVDPQTLLDRCANTGDALACGAITRSATGQVTRIVGTLQNISSVKTDGLDLNLTYRSPTTGAGSFGLSWQNTLTFKYDEISPTADGTSTVKRAGTEPGTQAYPKYKSIATIDWSLSNVTVSLTGRYISRVHEDGGTNDGHEMGARLYGDLQVLWDTKLANRDFTFAVGVNNIAGTNPPACYNCSLANYDPAVYDLPSQFFYARVGVKM</sequence>
<keyword evidence="2 8" id="KW-0813">Transport</keyword>
<keyword evidence="14" id="KW-0675">Receptor</keyword>
<comment type="caution">
    <text evidence="14">The sequence shown here is derived from an EMBL/GenBank/DDBJ whole genome shotgun (WGS) entry which is preliminary data.</text>
</comment>
<feature type="domain" description="TonB-dependent receptor plug" evidence="13">
    <location>
        <begin position="60"/>
        <end position="186"/>
    </location>
</feature>
<evidence type="ECO:0000256" key="7">
    <source>
        <dbReference type="ARBA" id="ARBA00023237"/>
    </source>
</evidence>
<dbReference type="PANTHER" id="PTHR47234:SF2">
    <property type="entry name" value="TONB-DEPENDENT RECEPTOR"/>
    <property type="match status" value="1"/>
</dbReference>
<evidence type="ECO:0000256" key="11">
    <source>
        <dbReference type="SAM" id="SignalP"/>
    </source>
</evidence>
<dbReference type="Gene3D" id="2.170.130.10">
    <property type="entry name" value="TonB-dependent receptor, plug domain"/>
    <property type="match status" value="1"/>
</dbReference>
<dbReference type="Gene3D" id="2.40.170.20">
    <property type="entry name" value="TonB-dependent receptor, beta-barrel domain"/>
    <property type="match status" value="1"/>
</dbReference>
<feature type="compositionally biased region" description="Low complexity" evidence="10">
    <location>
        <begin position="97"/>
        <end position="108"/>
    </location>
</feature>
<keyword evidence="7 8" id="KW-0998">Cell outer membrane</keyword>
<keyword evidence="11" id="KW-0732">Signal</keyword>
<dbReference type="InterPro" id="IPR012910">
    <property type="entry name" value="Plug_dom"/>
</dbReference>
<dbReference type="InterPro" id="IPR039426">
    <property type="entry name" value="TonB-dep_rcpt-like"/>
</dbReference>
<evidence type="ECO:0000313" key="15">
    <source>
        <dbReference type="Proteomes" id="UP001160625"/>
    </source>
</evidence>
<keyword evidence="4 8" id="KW-0812">Transmembrane</keyword>
<evidence type="ECO:0000259" key="12">
    <source>
        <dbReference type="Pfam" id="PF00593"/>
    </source>
</evidence>
<dbReference type="PANTHER" id="PTHR47234">
    <property type="match status" value="1"/>
</dbReference>
<reference evidence="14" key="1">
    <citation type="submission" date="2023-04" db="EMBL/GenBank/DDBJ databases">
        <title>Sphingomonas sp. MAHUQ-71 isolated from rice field.</title>
        <authorList>
            <person name="Huq M.A."/>
        </authorList>
    </citation>
    <scope>NUCLEOTIDE SEQUENCE</scope>
    <source>
        <strain evidence="14">MAHUQ-71</strain>
    </source>
</reference>
<comment type="similarity">
    <text evidence="8 9">Belongs to the TonB-dependent receptor family.</text>
</comment>
<evidence type="ECO:0000256" key="9">
    <source>
        <dbReference type="RuleBase" id="RU003357"/>
    </source>
</evidence>
<evidence type="ECO:0000256" key="10">
    <source>
        <dbReference type="SAM" id="MobiDB-lite"/>
    </source>
</evidence>
<feature type="domain" description="TonB-dependent receptor-like beta-barrel" evidence="12">
    <location>
        <begin position="375"/>
        <end position="911"/>
    </location>
</feature>
<keyword evidence="6 8" id="KW-0472">Membrane</keyword>
<dbReference type="PROSITE" id="PS51257">
    <property type="entry name" value="PROKAR_LIPOPROTEIN"/>
    <property type="match status" value="1"/>
</dbReference>
<evidence type="ECO:0000256" key="1">
    <source>
        <dbReference type="ARBA" id="ARBA00004571"/>
    </source>
</evidence>
<dbReference type="Proteomes" id="UP001160625">
    <property type="component" value="Unassembled WGS sequence"/>
</dbReference>
<organism evidence="14 15">
    <name type="scientific">Sphingomonas oryzagri</name>
    <dbReference type="NCBI Taxonomy" id="3042314"/>
    <lineage>
        <taxon>Bacteria</taxon>
        <taxon>Pseudomonadati</taxon>
        <taxon>Pseudomonadota</taxon>
        <taxon>Alphaproteobacteria</taxon>
        <taxon>Sphingomonadales</taxon>
        <taxon>Sphingomonadaceae</taxon>
        <taxon>Sphingomonas</taxon>
    </lineage>
</organism>
<protein>
    <submittedName>
        <fullName evidence="14">TonB-dependent receptor</fullName>
    </submittedName>
</protein>
<comment type="subcellular location">
    <subcellularLocation>
        <location evidence="1 8">Cell outer membrane</location>
        <topology evidence="1 8">Multi-pass membrane protein</topology>
    </subcellularLocation>
</comment>
<feature type="chain" id="PRO_5047452562" evidence="11">
    <location>
        <begin position="26"/>
        <end position="947"/>
    </location>
</feature>
<dbReference type="InterPro" id="IPR000531">
    <property type="entry name" value="Beta-barrel_TonB"/>
</dbReference>
<keyword evidence="5 9" id="KW-0798">TonB box</keyword>
<feature type="region of interest" description="Disordered" evidence="10">
    <location>
        <begin position="93"/>
        <end position="115"/>
    </location>
</feature>
<gene>
    <name evidence="14" type="ORF">QGN17_09640</name>
</gene>
<feature type="signal peptide" evidence="11">
    <location>
        <begin position="1"/>
        <end position="25"/>
    </location>
</feature>
<dbReference type="InterPro" id="IPR037066">
    <property type="entry name" value="Plug_dom_sf"/>
</dbReference>
<dbReference type="Pfam" id="PF00593">
    <property type="entry name" value="TonB_dep_Rec_b-barrel"/>
    <property type="match status" value="1"/>
</dbReference>
<evidence type="ECO:0000256" key="8">
    <source>
        <dbReference type="PROSITE-ProRule" id="PRU01360"/>
    </source>
</evidence>
<name>A0ABT6N154_9SPHN</name>
<evidence type="ECO:0000256" key="6">
    <source>
        <dbReference type="ARBA" id="ARBA00023136"/>
    </source>
</evidence>
<proteinExistence type="inferred from homology"/>
<dbReference type="RefSeq" id="WP_281044262.1">
    <property type="nucleotide sequence ID" value="NZ_JARYGZ010000001.1"/>
</dbReference>
<evidence type="ECO:0000259" key="13">
    <source>
        <dbReference type="Pfam" id="PF07715"/>
    </source>
</evidence>
<keyword evidence="3 8" id="KW-1134">Transmembrane beta strand</keyword>
<dbReference type="InterPro" id="IPR036942">
    <property type="entry name" value="Beta-barrel_TonB_sf"/>
</dbReference>
<evidence type="ECO:0000256" key="4">
    <source>
        <dbReference type="ARBA" id="ARBA00022692"/>
    </source>
</evidence>
<evidence type="ECO:0000256" key="2">
    <source>
        <dbReference type="ARBA" id="ARBA00022448"/>
    </source>
</evidence>
<dbReference type="Pfam" id="PF07715">
    <property type="entry name" value="Plug"/>
    <property type="match status" value="1"/>
</dbReference>
<dbReference type="SUPFAM" id="SSF56935">
    <property type="entry name" value="Porins"/>
    <property type="match status" value="1"/>
</dbReference>
<dbReference type="EMBL" id="JARYGZ010000001">
    <property type="protein sequence ID" value="MDH7638990.1"/>
    <property type="molecule type" value="Genomic_DNA"/>
</dbReference>
<evidence type="ECO:0000313" key="14">
    <source>
        <dbReference type="EMBL" id="MDH7638990.1"/>
    </source>
</evidence>
<accession>A0ABT6N154</accession>
<dbReference type="PROSITE" id="PS52016">
    <property type="entry name" value="TONB_DEPENDENT_REC_3"/>
    <property type="match status" value="1"/>
</dbReference>
<keyword evidence="15" id="KW-1185">Reference proteome</keyword>